<dbReference type="OrthoDB" id="587492at2759"/>
<keyword evidence="2" id="KW-1185">Reference proteome</keyword>
<evidence type="ECO:0000313" key="1">
    <source>
        <dbReference type="EMBL" id="RLN23908.1"/>
    </source>
</evidence>
<dbReference type="PANTHER" id="PTHR34480">
    <property type="entry name" value="OS01G0967800 PROTEIN-RELATED"/>
    <property type="match status" value="1"/>
</dbReference>
<gene>
    <name evidence="1" type="ORF">C2845_PM07G21490</name>
</gene>
<dbReference type="AlphaFoldDB" id="A0A3L6SMQ6"/>
<proteinExistence type="predicted"/>
<sequence length="190" mass="22884">MNSCAPSNFIIEISSVLRKGGFEYVKWKEYHNYFHSYEIENEYVSYCEELSEKLKWMEDYVVIKQSPLVEFLDNLSFDVCWYKELDDVYFKIWQLMTKQKMCFRDSLDEVYKSNNYSLRQPRMKYALDTDCSKMEKEFCTCTEGITGEVTDEKAHELIVEAVKKLRAKPKFYEHYIRKKIDIARDIRVIP</sequence>
<comment type="caution">
    <text evidence="1">The sequence shown here is derived from an EMBL/GenBank/DDBJ whole genome shotgun (WGS) entry which is preliminary data.</text>
</comment>
<dbReference type="Proteomes" id="UP000275267">
    <property type="component" value="Unassembled WGS sequence"/>
</dbReference>
<reference evidence="2" key="1">
    <citation type="journal article" date="2019" name="Nat. Commun.">
        <title>The genome of broomcorn millet.</title>
        <authorList>
            <person name="Zou C."/>
            <person name="Miki D."/>
            <person name="Li D."/>
            <person name="Tang Q."/>
            <person name="Xiao L."/>
            <person name="Rajput S."/>
            <person name="Deng P."/>
            <person name="Jia W."/>
            <person name="Huang R."/>
            <person name="Zhang M."/>
            <person name="Sun Y."/>
            <person name="Hu J."/>
            <person name="Fu X."/>
            <person name="Schnable P.S."/>
            <person name="Li F."/>
            <person name="Zhang H."/>
            <person name="Feng B."/>
            <person name="Zhu X."/>
            <person name="Liu R."/>
            <person name="Schnable J.C."/>
            <person name="Zhu J.-K."/>
            <person name="Zhang H."/>
        </authorList>
    </citation>
    <scope>NUCLEOTIDE SEQUENCE [LARGE SCALE GENOMIC DNA]</scope>
</reference>
<protein>
    <submittedName>
        <fullName evidence="1">Uncharacterized protein</fullName>
    </submittedName>
</protein>
<evidence type="ECO:0000313" key="2">
    <source>
        <dbReference type="Proteomes" id="UP000275267"/>
    </source>
</evidence>
<name>A0A3L6SMQ6_PANMI</name>
<organism evidence="1 2">
    <name type="scientific">Panicum miliaceum</name>
    <name type="common">Proso millet</name>
    <name type="synonym">Broomcorn millet</name>
    <dbReference type="NCBI Taxonomy" id="4540"/>
    <lineage>
        <taxon>Eukaryota</taxon>
        <taxon>Viridiplantae</taxon>
        <taxon>Streptophyta</taxon>
        <taxon>Embryophyta</taxon>
        <taxon>Tracheophyta</taxon>
        <taxon>Spermatophyta</taxon>
        <taxon>Magnoliopsida</taxon>
        <taxon>Liliopsida</taxon>
        <taxon>Poales</taxon>
        <taxon>Poaceae</taxon>
        <taxon>PACMAD clade</taxon>
        <taxon>Panicoideae</taxon>
        <taxon>Panicodae</taxon>
        <taxon>Paniceae</taxon>
        <taxon>Panicinae</taxon>
        <taxon>Panicum</taxon>
        <taxon>Panicum sect. Panicum</taxon>
    </lineage>
</organism>
<dbReference type="EMBL" id="PQIB02000004">
    <property type="protein sequence ID" value="RLN23908.1"/>
    <property type="molecule type" value="Genomic_DNA"/>
</dbReference>
<accession>A0A3L6SMQ6</accession>
<dbReference type="PANTHER" id="PTHR34480:SF14">
    <property type="entry name" value="OS01G0967800 PROTEIN"/>
    <property type="match status" value="1"/>
</dbReference>